<keyword evidence="4" id="KW-1185">Reference proteome</keyword>
<dbReference type="CDD" id="cd01107">
    <property type="entry name" value="HTH_BmrR"/>
    <property type="match status" value="1"/>
</dbReference>
<dbReference type="PANTHER" id="PTHR30204">
    <property type="entry name" value="REDOX-CYCLING DRUG-SENSING TRANSCRIPTIONAL ACTIVATOR SOXR"/>
    <property type="match status" value="1"/>
</dbReference>
<dbReference type="SUPFAM" id="SSF55136">
    <property type="entry name" value="Probable bacterial effector-binding domain"/>
    <property type="match status" value="1"/>
</dbReference>
<sequence length="275" mass="30148">MQGVTVSIGDFARLGGVSVRMLRHYDHIGLLLPANVDPQTGHRRYALDQLVTLNRVVALKTLGFTLEEVADLIQGGVAPSELRGMLRLRRAQLERQVHHHRHTLERVAARLRLIEQEDVMPETVHVKHIPAQPLAALSMVAPDPSRHTVGPLVQELFSRVADHMDHAGGDRTTPIARYAPVSTGGPEVRLTAGYVVVGDAVPELELEPLAAVEVAAAVHRGRMDGIAGAYQALANWAQVNGRQACVEAGCWREVYLEANGEDQREWLVEVQLELG</sequence>
<name>A0ABM8AKF9_9DEIO</name>
<dbReference type="Gene3D" id="1.10.1660.10">
    <property type="match status" value="1"/>
</dbReference>
<keyword evidence="1" id="KW-0238">DNA-binding</keyword>
<protein>
    <submittedName>
        <fullName evidence="3">MerR family transcriptional regulator</fullName>
    </submittedName>
</protein>
<dbReference type="InterPro" id="IPR011256">
    <property type="entry name" value="Reg_factor_effector_dom_sf"/>
</dbReference>
<dbReference type="InterPro" id="IPR047057">
    <property type="entry name" value="MerR_fam"/>
</dbReference>
<proteinExistence type="predicted"/>
<dbReference type="Pfam" id="PF06445">
    <property type="entry name" value="GyrI-like"/>
    <property type="match status" value="1"/>
</dbReference>
<geneLocation type="plasmid" evidence="3 4">
    <name>pDAETH-2</name>
</geneLocation>
<evidence type="ECO:0000259" key="2">
    <source>
        <dbReference type="PROSITE" id="PS50937"/>
    </source>
</evidence>
<dbReference type="Gene3D" id="3.20.80.10">
    <property type="entry name" value="Regulatory factor, effector binding domain"/>
    <property type="match status" value="1"/>
</dbReference>
<dbReference type="Pfam" id="PF00376">
    <property type="entry name" value="MerR"/>
    <property type="match status" value="1"/>
</dbReference>
<reference evidence="3" key="1">
    <citation type="submission" date="2022-07" db="EMBL/GenBank/DDBJ databases">
        <title>Complete Genome Sequence of the Radioresistant Bacterium Deinococcus aetherius ST0316, Isolated from the Air Dust collected in Lower Stratosphere above Japan.</title>
        <authorList>
            <person name="Satoh K."/>
            <person name="Hagiwara K."/>
            <person name="Katsumata K."/>
            <person name="Kubo A."/>
            <person name="Yokobori S."/>
            <person name="Yamagishi A."/>
            <person name="Oono Y."/>
            <person name="Narumi I."/>
        </authorList>
    </citation>
    <scope>NUCLEOTIDE SEQUENCE</scope>
    <source>
        <strain evidence="3">ST0316</strain>
        <plasmid evidence="3">pDAETH-2</plasmid>
    </source>
</reference>
<accession>A0ABM8AKF9</accession>
<evidence type="ECO:0000313" key="3">
    <source>
        <dbReference type="EMBL" id="BDP44292.1"/>
    </source>
</evidence>
<feature type="domain" description="HTH merR-type" evidence="2">
    <location>
        <begin position="5"/>
        <end position="75"/>
    </location>
</feature>
<evidence type="ECO:0000256" key="1">
    <source>
        <dbReference type="ARBA" id="ARBA00023125"/>
    </source>
</evidence>
<dbReference type="SMART" id="SM00871">
    <property type="entry name" value="AraC_E_bind"/>
    <property type="match status" value="1"/>
</dbReference>
<dbReference type="InterPro" id="IPR009061">
    <property type="entry name" value="DNA-bd_dom_put_sf"/>
</dbReference>
<dbReference type="Proteomes" id="UP001064971">
    <property type="component" value="Plasmid pDAETH-2"/>
</dbReference>
<dbReference type="SUPFAM" id="SSF46955">
    <property type="entry name" value="Putative DNA-binding domain"/>
    <property type="match status" value="1"/>
</dbReference>
<gene>
    <name evidence="3" type="ORF">DAETH_42610</name>
</gene>
<evidence type="ECO:0000313" key="4">
    <source>
        <dbReference type="Proteomes" id="UP001064971"/>
    </source>
</evidence>
<dbReference type="EMBL" id="AP026562">
    <property type="protein sequence ID" value="BDP44292.1"/>
    <property type="molecule type" value="Genomic_DNA"/>
</dbReference>
<dbReference type="InterPro" id="IPR029442">
    <property type="entry name" value="GyrI-like"/>
</dbReference>
<dbReference type="SMART" id="SM00422">
    <property type="entry name" value="HTH_MERR"/>
    <property type="match status" value="1"/>
</dbReference>
<dbReference type="PROSITE" id="PS50937">
    <property type="entry name" value="HTH_MERR_2"/>
    <property type="match status" value="1"/>
</dbReference>
<dbReference type="InterPro" id="IPR000551">
    <property type="entry name" value="MerR-type_HTH_dom"/>
</dbReference>
<dbReference type="InterPro" id="IPR010499">
    <property type="entry name" value="AraC_E-bd"/>
</dbReference>
<keyword evidence="3" id="KW-0614">Plasmid</keyword>
<organism evidence="3 4">
    <name type="scientific">Deinococcus aetherius</name>
    <dbReference type="NCBI Taxonomy" id="200252"/>
    <lineage>
        <taxon>Bacteria</taxon>
        <taxon>Thermotogati</taxon>
        <taxon>Deinococcota</taxon>
        <taxon>Deinococci</taxon>
        <taxon>Deinococcales</taxon>
        <taxon>Deinococcaceae</taxon>
        <taxon>Deinococcus</taxon>
    </lineage>
</organism>
<dbReference type="PANTHER" id="PTHR30204:SF97">
    <property type="entry name" value="MERR FAMILY REGULATORY PROTEIN"/>
    <property type="match status" value="1"/>
</dbReference>